<name>A0A9N8EAA9_9STRA</name>
<dbReference type="InterPro" id="IPR052402">
    <property type="entry name" value="ADCK_kinase"/>
</dbReference>
<dbReference type="InterPro" id="IPR000719">
    <property type="entry name" value="Prot_kinase_dom"/>
</dbReference>
<dbReference type="OrthoDB" id="427480at2759"/>
<feature type="domain" description="Protein kinase" evidence="1">
    <location>
        <begin position="248"/>
        <end position="621"/>
    </location>
</feature>
<reference evidence="2" key="1">
    <citation type="submission" date="2020-06" db="EMBL/GenBank/DDBJ databases">
        <authorList>
            <consortium name="Plant Systems Biology data submission"/>
        </authorList>
    </citation>
    <scope>NUCLEOTIDE SEQUENCE</scope>
    <source>
        <strain evidence="2">D6</strain>
    </source>
</reference>
<dbReference type="PANTHER" id="PTHR45890:SF1">
    <property type="entry name" value="AARF DOMAIN CONTAINING KINASE 2"/>
    <property type="match status" value="1"/>
</dbReference>
<dbReference type="InterPro" id="IPR011009">
    <property type="entry name" value="Kinase-like_dom_sf"/>
</dbReference>
<keyword evidence="3" id="KW-1185">Reference proteome</keyword>
<accession>A0A9N8EAA9</accession>
<evidence type="ECO:0000259" key="1">
    <source>
        <dbReference type="PROSITE" id="PS50011"/>
    </source>
</evidence>
<evidence type="ECO:0000313" key="2">
    <source>
        <dbReference type="EMBL" id="CAB9517143.1"/>
    </source>
</evidence>
<dbReference type="GO" id="GO:0005524">
    <property type="term" value="F:ATP binding"/>
    <property type="evidence" value="ECO:0007669"/>
    <property type="project" value="InterPro"/>
</dbReference>
<proteinExistence type="predicted"/>
<gene>
    <name evidence="2" type="ORF">SEMRO_834_G208720.1</name>
</gene>
<dbReference type="EMBL" id="CAICTM010000833">
    <property type="protein sequence ID" value="CAB9517143.1"/>
    <property type="molecule type" value="Genomic_DNA"/>
</dbReference>
<evidence type="ECO:0000313" key="3">
    <source>
        <dbReference type="Proteomes" id="UP001153069"/>
    </source>
</evidence>
<protein>
    <submittedName>
        <fullName evidence="2">ABC1 family protein C21C3.03, mitochondrial</fullName>
    </submittedName>
</protein>
<dbReference type="InterPro" id="IPR004147">
    <property type="entry name" value="ABC1_dom"/>
</dbReference>
<dbReference type="AlphaFoldDB" id="A0A9N8EAA9"/>
<dbReference type="Pfam" id="PF03109">
    <property type="entry name" value="ABC1"/>
    <property type="match status" value="1"/>
</dbReference>
<dbReference type="PANTHER" id="PTHR45890">
    <property type="entry name" value="AARF DOMAIN CONTAINING KINASE 2 (PREDICTED)"/>
    <property type="match status" value="1"/>
</dbReference>
<organism evidence="2 3">
    <name type="scientific">Seminavis robusta</name>
    <dbReference type="NCBI Taxonomy" id="568900"/>
    <lineage>
        <taxon>Eukaryota</taxon>
        <taxon>Sar</taxon>
        <taxon>Stramenopiles</taxon>
        <taxon>Ochrophyta</taxon>
        <taxon>Bacillariophyta</taxon>
        <taxon>Bacillariophyceae</taxon>
        <taxon>Bacillariophycidae</taxon>
        <taxon>Naviculales</taxon>
        <taxon>Naviculaceae</taxon>
        <taxon>Seminavis</taxon>
    </lineage>
</organism>
<dbReference type="SUPFAM" id="SSF56112">
    <property type="entry name" value="Protein kinase-like (PK-like)"/>
    <property type="match status" value="1"/>
</dbReference>
<dbReference type="PROSITE" id="PS50011">
    <property type="entry name" value="PROTEIN_KINASE_DOM"/>
    <property type="match status" value="1"/>
</dbReference>
<dbReference type="GO" id="GO:0004672">
    <property type="term" value="F:protein kinase activity"/>
    <property type="evidence" value="ECO:0007669"/>
    <property type="project" value="InterPro"/>
</dbReference>
<dbReference type="Proteomes" id="UP001153069">
    <property type="component" value="Unassembled WGS sequence"/>
</dbReference>
<sequence>MISLRHMRRVRYRSSRVSWQSGTNNSKGTLTTFVSRQYATTPIPRRISLAALRRQGLKRSNRHYHDASLSVIPLRYLRILVSNHGTPLLLEVIAPHSTREDDDNTPRILAFSAALKEEGLLSRIIQWCHDFIHSLWEAIQVVLRVSGIAIRMSPLMILSPAAYLTSQVTQNDNNAVSELAWSYFMHVVQHLGPGYVKLCQWVATRRDIFPKVVCDRLSRLHDKGYPHSLQESERILRQAFGDDYDTKLHLERVIGCGSAAQVYQATLMNNNSNNNNHDGSTSSPVAVKILHPGFSRLIEKDLWLLDTVSKWLHEWAPEGSPIQMMNLPRAVQNFGDNLRRQADLTLEGDNLIQFRRNFYGQDEEEGQASSAIFFPQPKPGWVTSNVLVEDLVENATPIAEFLQDNTELGLQTRKDLAGPLLRAFLKMVFQDNFVHSDIHPGNVLIQTTTTEAADNHNLLERLWHQFRKTEADDATTPTTVTKRTIVFLDAGIVTSLDDNDRRNLKDLFRAVILNEGYEAGRLMVERAKYERCSQTEGGVEAFATGVGDIVAEFHDRRKSGLTLGAVRIGSLLGQVLDLCRVHGVEIDPSMASIVISTLVLEGLGRSLEPTLNLMDCAIPFVLGRGKV</sequence>
<comment type="caution">
    <text evidence="2">The sequence shown here is derived from an EMBL/GenBank/DDBJ whole genome shotgun (WGS) entry which is preliminary data.</text>
</comment>